<dbReference type="Proteomes" id="UP000440367">
    <property type="component" value="Unassembled WGS sequence"/>
</dbReference>
<protein>
    <submittedName>
        <fullName evidence="7">Uncharacterized protein</fullName>
    </submittedName>
</protein>
<reference evidence="9 10" key="1">
    <citation type="submission" date="2018-08" db="EMBL/GenBank/DDBJ databases">
        <title>Genomic investigation of the strawberry pathogen Phytophthora fragariae indicates pathogenicity is determined by transcriptional variation in three key races.</title>
        <authorList>
            <person name="Adams T.M."/>
            <person name="Armitage A.D."/>
            <person name="Sobczyk M.K."/>
            <person name="Bates H.J."/>
            <person name="Dunwell J.M."/>
            <person name="Nellist C.F."/>
            <person name="Harrison R.J."/>
        </authorList>
    </citation>
    <scope>NUCLEOTIDE SEQUENCE [LARGE SCALE GENOMIC DNA]</scope>
    <source>
        <strain evidence="8 11">A4</strain>
        <strain evidence="7 12">BC-1</strain>
        <strain evidence="6 10">NOV-27</strain>
        <strain evidence="5 13">NOV-5</strain>
        <strain evidence="4 14">NOV-71</strain>
        <strain evidence="2 9">NOV-9</strain>
        <strain evidence="3 15">SCRP245</strain>
    </source>
</reference>
<evidence type="ECO:0000313" key="9">
    <source>
        <dbReference type="Proteomes" id="UP000429523"/>
    </source>
</evidence>
<proteinExistence type="predicted"/>
<dbReference type="Proteomes" id="UP000441208">
    <property type="component" value="Unassembled WGS sequence"/>
</dbReference>
<dbReference type="Proteomes" id="UP000460718">
    <property type="component" value="Unassembled WGS sequence"/>
</dbReference>
<dbReference type="EMBL" id="QXGB01000817">
    <property type="protein sequence ID" value="KAE9203603.1"/>
    <property type="molecule type" value="Genomic_DNA"/>
</dbReference>
<dbReference type="Proteomes" id="UP000429523">
    <property type="component" value="Unassembled WGS sequence"/>
</dbReference>
<feature type="region of interest" description="Disordered" evidence="1">
    <location>
        <begin position="654"/>
        <end position="673"/>
    </location>
</feature>
<comment type="caution">
    <text evidence="7">The sequence shown here is derived from an EMBL/GenBank/DDBJ whole genome shotgun (WGS) entry which is preliminary data.</text>
</comment>
<dbReference type="OrthoDB" id="68488at2759"/>
<evidence type="ECO:0000313" key="11">
    <source>
        <dbReference type="Proteomes" id="UP000437068"/>
    </source>
</evidence>
<keyword evidence="10" id="KW-1185">Reference proteome</keyword>
<evidence type="ECO:0000313" key="14">
    <source>
        <dbReference type="Proteomes" id="UP000441208"/>
    </source>
</evidence>
<dbReference type="EMBL" id="QXFZ01000818">
    <property type="protein sequence ID" value="KAE9103861.1"/>
    <property type="molecule type" value="Genomic_DNA"/>
</dbReference>
<dbReference type="EMBL" id="QXGE01001271">
    <property type="protein sequence ID" value="KAE9295052.1"/>
    <property type="molecule type" value="Genomic_DNA"/>
</dbReference>
<dbReference type="Proteomes" id="UP000440732">
    <property type="component" value="Unassembled WGS sequence"/>
</dbReference>
<evidence type="ECO:0000313" key="10">
    <source>
        <dbReference type="Proteomes" id="UP000433483"/>
    </source>
</evidence>
<evidence type="ECO:0000313" key="8">
    <source>
        <dbReference type="EMBL" id="KAE9295052.1"/>
    </source>
</evidence>
<dbReference type="EMBL" id="QXGD01000880">
    <property type="protein sequence ID" value="KAE9221520.1"/>
    <property type="molecule type" value="Genomic_DNA"/>
</dbReference>
<evidence type="ECO:0000313" key="7">
    <source>
        <dbReference type="EMBL" id="KAE9221520.1"/>
    </source>
</evidence>
<organism evidence="7 12">
    <name type="scientific">Phytophthora fragariae</name>
    <dbReference type="NCBI Taxonomy" id="53985"/>
    <lineage>
        <taxon>Eukaryota</taxon>
        <taxon>Sar</taxon>
        <taxon>Stramenopiles</taxon>
        <taxon>Oomycota</taxon>
        <taxon>Peronosporomycetes</taxon>
        <taxon>Peronosporales</taxon>
        <taxon>Peronosporaceae</taxon>
        <taxon>Phytophthora</taxon>
    </lineage>
</organism>
<dbReference type="Proteomes" id="UP000437068">
    <property type="component" value="Unassembled WGS sequence"/>
</dbReference>
<evidence type="ECO:0000256" key="1">
    <source>
        <dbReference type="SAM" id="MobiDB-lite"/>
    </source>
</evidence>
<dbReference type="EMBL" id="QXGA01001622">
    <property type="protein sequence ID" value="KAE9114381.1"/>
    <property type="molecule type" value="Genomic_DNA"/>
</dbReference>
<evidence type="ECO:0000313" key="15">
    <source>
        <dbReference type="Proteomes" id="UP000460718"/>
    </source>
</evidence>
<evidence type="ECO:0000313" key="2">
    <source>
        <dbReference type="EMBL" id="KAE8944016.1"/>
    </source>
</evidence>
<dbReference type="AlphaFoldDB" id="A0A6A3YM22"/>
<evidence type="ECO:0000313" key="4">
    <source>
        <dbReference type="EMBL" id="KAE9103861.1"/>
    </source>
</evidence>
<gene>
    <name evidence="8" type="ORF">PF001_g17499</name>
    <name evidence="7" type="ORF">PF002_g15555</name>
    <name evidence="6" type="ORF">PF005_g14118</name>
    <name evidence="5" type="ORF">PF006_g19538</name>
    <name evidence="4" type="ORF">PF007_g14251</name>
    <name evidence="2" type="ORF">PF009_g6282</name>
    <name evidence="3" type="ORF">PF011_g10034</name>
</gene>
<dbReference type="EMBL" id="QXFW01000517">
    <property type="protein sequence ID" value="KAE9009940.1"/>
    <property type="molecule type" value="Genomic_DNA"/>
</dbReference>
<accession>A0A6A3YM22</accession>
<dbReference type="EMBL" id="QXGF01000224">
    <property type="protein sequence ID" value="KAE8944016.1"/>
    <property type="molecule type" value="Genomic_DNA"/>
</dbReference>
<evidence type="ECO:0000313" key="12">
    <source>
        <dbReference type="Proteomes" id="UP000440367"/>
    </source>
</evidence>
<evidence type="ECO:0000313" key="3">
    <source>
        <dbReference type="EMBL" id="KAE9009940.1"/>
    </source>
</evidence>
<sequence>MNRNRLKSRCWAEKKDHSRTRAADWHKLLLRPDMDGCLTFSKLRCVISIVSIDLLATDIPRSGLGVRRLGAYYHTAIMPDTIARFGPFDYPVRHIRRESSEIDKFYGLEGVDPVDSANVWSYQYDTTSLGLRGAVELLNVTEFPESLLYKGKRGNQNDILGLNTTFDMLDAFISTARSNLLREESPGVITPKVLRFATKYKWVDRVYQYLTRFVRPRRMWSLHTLHVPLIPPQAKSLRLCTATSDKRQPPRPRFCSYPDTWKCGHPVNASLPAVRLADQMDIRFQQLQRRYPDLVLDVALLSTHRPFVTSGTLSYTFFNCEDQEIVMLTRGRRCVGSDSTKERECTTMFVDDYRYEREMLETNVVDWHFFIAMMRGGAQGYFWVRLILLYRAAFIAAESVDADGLRRHSRGVSAALSVLKIPFQAIVYSSLLPVVCYVLALLLDGNFMDIYLDSYWSTLEGVMSIKLLPFVDLAVTQMRSVWLMALLVDLTVLVARKPIHGSEEKLPGIRGLAISFTSALTIIGPYRHPAFRGTEIESAMRLPAAGQRLDTVRASPQWYFNESTYLFDDSTTMLVVCAGAVALLASTVRLVSFLLREDQEVVLISTLNVPLGTERLWSTSSLSIRFNALTSCTPYQNGLQPRASFAKISPEPQLGPASTLRTPPPAPPSTIVDPTTKRSLEWRLRHLCGRKRISPVAPNIQLLTGGLASRTPQSHSILQLMNIAMMTDPWNLFWLRVLGINLHLYRIRASCSALDSSSVVFVPYAVILPYPEDEMEERTGLSCQEFQLVDSLSSRDLPMATLLQSG</sequence>
<name>A0A6A3YM22_9STRA</name>
<evidence type="ECO:0000313" key="6">
    <source>
        <dbReference type="EMBL" id="KAE9203603.1"/>
    </source>
</evidence>
<dbReference type="Proteomes" id="UP000433483">
    <property type="component" value="Unassembled WGS sequence"/>
</dbReference>
<evidence type="ECO:0000313" key="5">
    <source>
        <dbReference type="EMBL" id="KAE9114381.1"/>
    </source>
</evidence>
<evidence type="ECO:0000313" key="13">
    <source>
        <dbReference type="Proteomes" id="UP000440732"/>
    </source>
</evidence>